<evidence type="ECO:0000313" key="2">
    <source>
        <dbReference type="Proteomes" id="UP001344447"/>
    </source>
</evidence>
<accession>A0AAN7U1Z5</accession>
<dbReference type="Proteomes" id="UP001344447">
    <property type="component" value="Unassembled WGS sequence"/>
</dbReference>
<dbReference type="AlphaFoldDB" id="A0AAN7U1Z5"/>
<dbReference type="EMBL" id="JAVFKY010000001">
    <property type="protein sequence ID" value="KAK5584184.1"/>
    <property type="molecule type" value="Genomic_DNA"/>
</dbReference>
<protein>
    <submittedName>
        <fullName evidence="1">Uncharacterized protein</fullName>
    </submittedName>
</protein>
<name>A0AAN7U1Z5_9MYCE</name>
<evidence type="ECO:0000313" key="1">
    <source>
        <dbReference type="EMBL" id="KAK5584184.1"/>
    </source>
</evidence>
<gene>
    <name evidence="1" type="ORF">RB653_005792</name>
</gene>
<keyword evidence="2" id="KW-1185">Reference proteome</keyword>
<sequence>MSILDNLLKISVSSSSSLLLSSLPLSNKCININNLNQRSISSFGINNVQHYGGGVYSIVPR</sequence>
<reference evidence="1 2" key="1">
    <citation type="submission" date="2023-11" db="EMBL/GenBank/DDBJ databases">
        <title>Dfirmibasis_genome.</title>
        <authorList>
            <person name="Edelbroek B."/>
            <person name="Kjellin J."/>
            <person name="Jerlstrom-Hultqvist J."/>
            <person name="Soderbom F."/>
        </authorList>
    </citation>
    <scope>NUCLEOTIDE SEQUENCE [LARGE SCALE GENOMIC DNA]</scope>
    <source>
        <strain evidence="1 2">TNS-C-14</strain>
    </source>
</reference>
<organism evidence="1 2">
    <name type="scientific">Dictyostelium firmibasis</name>
    <dbReference type="NCBI Taxonomy" id="79012"/>
    <lineage>
        <taxon>Eukaryota</taxon>
        <taxon>Amoebozoa</taxon>
        <taxon>Evosea</taxon>
        <taxon>Eumycetozoa</taxon>
        <taxon>Dictyostelia</taxon>
        <taxon>Dictyosteliales</taxon>
        <taxon>Dictyosteliaceae</taxon>
        <taxon>Dictyostelium</taxon>
    </lineage>
</organism>
<comment type="caution">
    <text evidence="1">The sequence shown here is derived from an EMBL/GenBank/DDBJ whole genome shotgun (WGS) entry which is preliminary data.</text>
</comment>
<proteinExistence type="predicted"/>